<organism evidence="2">
    <name type="scientific">marine metagenome</name>
    <dbReference type="NCBI Taxonomy" id="408172"/>
    <lineage>
        <taxon>unclassified sequences</taxon>
        <taxon>metagenomes</taxon>
        <taxon>ecological metagenomes</taxon>
    </lineage>
</organism>
<proteinExistence type="predicted"/>
<dbReference type="SUPFAM" id="SSF49344">
    <property type="entry name" value="CBD9-like"/>
    <property type="match status" value="1"/>
</dbReference>
<accession>A0A381UF31</accession>
<dbReference type="EMBL" id="UINC01006318">
    <property type="protein sequence ID" value="SVA26815.1"/>
    <property type="molecule type" value="Genomic_DNA"/>
</dbReference>
<feature type="domain" description="DUF5916" evidence="1">
    <location>
        <begin position="258"/>
        <end position="774"/>
    </location>
</feature>
<protein>
    <recommendedName>
        <fullName evidence="1">DUF5916 domain-containing protein</fullName>
    </recommendedName>
</protein>
<dbReference type="CDD" id="cd09618">
    <property type="entry name" value="CBM9_like_2"/>
    <property type="match status" value="1"/>
</dbReference>
<dbReference type="AlphaFoldDB" id="A0A381UF31"/>
<dbReference type="Gene3D" id="2.60.40.1190">
    <property type="match status" value="1"/>
</dbReference>
<name>A0A381UF31_9ZZZZ</name>
<sequence>MLRSKVIISGLIILVSVYGQSNYLTDYNPDSLRFKMATAVRCSEAPIIDGDLDDDAWNSALPVDEFFQIDPLELAPPSEKTIAKVLYDDESLYISFRSYDSQPERIKRALVRRDNWMEGFNSNSDWVGFSIDSRNDDYNGYFFAVNSSGVKIDVSISGHEEYDSSWDAVWDVAIQINPDGWTAEFGLPFAMFQFDNMQDLVWGVEFLRGIHRVQESLMWPGRPKAVRGSMLPLGVLLGINNIPDPKQLEVIPYTLIGQSTITRLDMGLDVRYGLTSNSIMKLTFNPDFGQVEADPSVLNLTAFETFYDEKRPFFSEGAEFFSQRLSLFHSRRIGRAPGYTLPEDGELKDIPEYTTILGAMKVMGNTGSGINYGLIGAVTAEESAVLVSDSTGVQTDEGIVIEPRSNYSIGRFEMPVINDISRIGIMVTDVSRENNPGATVAGMDWSLGFLDNKLFTNGQVVRSDANEIKGNAVRFNLGYIDPVWWSARFWYGYYDNKFDVNDIGYLRRNDMSWIGGRIEFRRQEPWGRFLNNELEIKYRQEWRGDGLVLEREIEIEQDNLFSNYWKVGLFSKIFLPAYNDEDIFRNELAWAYKTELWGYAGPSISTDRRKKIVIDANIGTGYGKNRGQGYRVMFGAEIKPIEPLNIEINAMQDKSPTYMQWVDVVETLNDTARVYANSLLTTNDITMRLNWTFSPDLSLQCFVQPFYANMRYKNYYRLKAPETMELDAYDYLDHFEEPDFRLQNTVGTFVLRWEYRSGSTIFIVYNLNDSKYYSPSDDTWISEEANALYFKLNYWIKK</sequence>
<dbReference type="InterPro" id="IPR045670">
    <property type="entry name" value="DUF5916"/>
</dbReference>
<evidence type="ECO:0000259" key="1">
    <source>
        <dbReference type="Pfam" id="PF19313"/>
    </source>
</evidence>
<evidence type="ECO:0000313" key="2">
    <source>
        <dbReference type="EMBL" id="SVA26815.1"/>
    </source>
</evidence>
<gene>
    <name evidence="2" type="ORF">METZ01_LOCUS79669</name>
</gene>
<dbReference type="Pfam" id="PF19313">
    <property type="entry name" value="DUF5916"/>
    <property type="match status" value="1"/>
</dbReference>
<reference evidence="2" key="1">
    <citation type="submission" date="2018-05" db="EMBL/GenBank/DDBJ databases">
        <authorList>
            <person name="Lanie J.A."/>
            <person name="Ng W.-L."/>
            <person name="Kazmierczak K.M."/>
            <person name="Andrzejewski T.M."/>
            <person name="Davidsen T.M."/>
            <person name="Wayne K.J."/>
            <person name="Tettelin H."/>
            <person name="Glass J.I."/>
            <person name="Rusch D."/>
            <person name="Podicherti R."/>
            <person name="Tsui H.-C.T."/>
            <person name="Winkler M.E."/>
        </authorList>
    </citation>
    <scope>NUCLEOTIDE SEQUENCE</scope>
</reference>